<evidence type="ECO:0000256" key="1">
    <source>
        <dbReference type="SAM" id="MobiDB-lite"/>
    </source>
</evidence>
<reference evidence="2" key="2">
    <citation type="submission" date="2025-05" db="UniProtKB">
        <authorList>
            <consortium name="EnsemblMetazoa"/>
        </authorList>
    </citation>
    <scope>IDENTIFICATION</scope>
    <source>
        <strain evidence="2">Foshan</strain>
    </source>
</reference>
<dbReference type="EnsemblMetazoa" id="AALFPA23_013676.R19809">
    <property type="protein sequence ID" value="AALFPA23_013676.P19809"/>
    <property type="gene ID" value="AALFPA23_013676"/>
</dbReference>
<proteinExistence type="predicted"/>
<sequence length="327" mass="37394">MQQPIVLYSGSFATHQQYTNGIPAAASDPNLQFFKQTFQQPLQYGLPGYEQTVEGTNSTASTKPWPSDENFDNNSSSSSSVEVAPDLGSIADMLPIQDFQHLADLENRIASVQQYESLLSQLQLLSVRCNGLLNEMLRNFIADPVLGRIGFARTKNGKYHCTMRNDLQRIMMAIKACWFPTLSQNAFEMQLGQLLKNAHSRYKFKPNDSPGEPLAVNSPASSKDQEAPLNFEGQSVTFQQPIVPVQPAVMAAPQPQDMHMFLQNQWYRYAVYYRDRYQVARKANLKMKTDFAEQEKDNRKRISACRKRIRTMERYMDALEKRLRRTD</sequence>
<reference evidence="3" key="1">
    <citation type="journal article" date="2015" name="Proc. Natl. Acad. Sci. U.S.A.">
        <title>Genome sequence of the Asian Tiger mosquito, Aedes albopictus, reveals insights into its biology, genetics, and evolution.</title>
        <authorList>
            <person name="Chen X.G."/>
            <person name="Jiang X."/>
            <person name="Gu J."/>
            <person name="Xu M."/>
            <person name="Wu Y."/>
            <person name="Deng Y."/>
            <person name="Zhang C."/>
            <person name="Bonizzoni M."/>
            <person name="Dermauw W."/>
            <person name="Vontas J."/>
            <person name="Armbruster P."/>
            <person name="Huang X."/>
            <person name="Yang Y."/>
            <person name="Zhang H."/>
            <person name="He W."/>
            <person name="Peng H."/>
            <person name="Liu Y."/>
            <person name="Wu K."/>
            <person name="Chen J."/>
            <person name="Lirakis M."/>
            <person name="Topalis P."/>
            <person name="Van Leeuwen T."/>
            <person name="Hall A.B."/>
            <person name="Jiang X."/>
            <person name="Thorpe C."/>
            <person name="Mueller R.L."/>
            <person name="Sun C."/>
            <person name="Waterhouse R.M."/>
            <person name="Yan G."/>
            <person name="Tu Z.J."/>
            <person name="Fang X."/>
            <person name="James A.A."/>
        </authorList>
    </citation>
    <scope>NUCLEOTIDE SEQUENCE [LARGE SCALE GENOMIC DNA]</scope>
    <source>
        <strain evidence="3">Foshan</strain>
    </source>
</reference>
<evidence type="ECO:0000313" key="3">
    <source>
        <dbReference type="Proteomes" id="UP000069940"/>
    </source>
</evidence>
<dbReference type="Proteomes" id="UP000069940">
    <property type="component" value="Unassembled WGS sequence"/>
</dbReference>
<keyword evidence="3" id="KW-1185">Reference proteome</keyword>
<feature type="region of interest" description="Disordered" evidence="1">
    <location>
        <begin position="49"/>
        <end position="82"/>
    </location>
</feature>
<accession>A0ABM1YZW9</accession>
<organism evidence="2 3">
    <name type="scientific">Aedes albopictus</name>
    <name type="common">Asian tiger mosquito</name>
    <name type="synonym">Stegomyia albopicta</name>
    <dbReference type="NCBI Taxonomy" id="7160"/>
    <lineage>
        <taxon>Eukaryota</taxon>
        <taxon>Metazoa</taxon>
        <taxon>Ecdysozoa</taxon>
        <taxon>Arthropoda</taxon>
        <taxon>Hexapoda</taxon>
        <taxon>Insecta</taxon>
        <taxon>Pterygota</taxon>
        <taxon>Neoptera</taxon>
        <taxon>Endopterygota</taxon>
        <taxon>Diptera</taxon>
        <taxon>Nematocera</taxon>
        <taxon>Culicoidea</taxon>
        <taxon>Culicidae</taxon>
        <taxon>Culicinae</taxon>
        <taxon>Aedini</taxon>
        <taxon>Aedes</taxon>
        <taxon>Stegomyia</taxon>
    </lineage>
</organism>
<dbReference type="GeneID" id="109413728"/>
<name>A0ABM1YZW9_AEDAL</name>
<dbReference type="RefSeq" id="XP_019543003.2">
    <property type="nucleotide sequence ID" value="XM_019687458.4"/>
</dbReference>
<protein>
    <recommendedName>
        <fullName evidence="4">DUF4806 domain-containing protein</fullName>
    </recommendedName>
</protein>
<evidence type="ECO:0008006" key="4">
    <source>
        <dbReference type="Google" id="ProtNLM"/>
    </source>
</evidence>
<evidence type="ECO:0000313" key="2">
    <source>
        <dbReference type="EnsemblMetazoa" id="AALFPA23_013676.P19809"/>
    </source>
</evidence>
<feature type="region of interest" description="Disordered" evidence="1">
    <location>
        <begin position="206"/>
        <end position="227"/>
    </location>
</feature>
<feature type="compositionally biased region" description="Polar residues" evidence="1">
    <location>
        <begin position="53"/>
        <end position="64"/>
    </location>
</feature>